<dbReference type="Gene3D" id="1.10.287.950">
    <property type="entry name" value="Methyl-accepting chemotaxis protein"/>
    <property type="match status" value="1"/>
</dbReference>
<evidence type="ECO:0000256" key="4">
    <source>
        <dbReference type="SAM" id="MobiDB-lite"/>
    </source>
</evidence>
<dbReference type="AlphaFoldDB" id="A0A1Y0IKY5"/>
<feature type="domain" description="Methyl-accepting transducer" evidence="5">
    <location>
        <begin position="47"/>
        <end position="283"/>
    </location>
</feature>
<evidence type="ECO:0000313" key="7">
    <source>
        <dbReference type="Proteomes" id="UP000195437"/>
    </source>
</evidence>
<protein>
    <recommendedName>
        <fullName evidence="5">Methyl-accepting transducer domain-containing protein</fullName>
    </recommendedName>
</protein>
<evidence type="ECO:0000259" key="5">
    <source>
        <dbReference type="PROSITE" id="PS50111"/>
    </source>
</evidence>
<dbReference type="KEGG" id="tum:CBW65_02800"/>
<dbReference type="GO" id="GO:0007165">
    <property type="term" value="P:signal transduction"/>
    <property type="evidence" value="ECO:0007669"/>
    <property type="project" value="UniProtKB-KW"/>
</dbReference>
<feature type="coiled-coil region" evidence="3">
    <location>
        <begin position="62"/>
        <end position="131"/>
    </location>
</feature>
<evidence type="ECO:0000256" key="1">
    <source>
        <dbReference type="ARBA" id="ARBA00023224"/>
    </source>
</evidence>
<evidence type="ECO:0000256" key="3">
    <source>
        <dbReference type="SAM" id="Coils"/>
    </source>
</evidence>
<feature type="region of interest" description="Disordered" evidence="4">
    <location>
        <begin position="1"/>
        <end position="22"/>
    </location>
</feature>
<reference evidence="7" key="1">
    <citation type="submission" date="2017-05" db="EMBL/GenBank/DDBJ databases">
        <authorList>
            <person name="Sung H."/>
        </authorList>
    </citation>
    <scope>NUCLEOTIDE SEQUENCE [LARGE SCALE GENOMIC DNA]</scope>
    <source>
        <strain evidence="7">AR23208</strain>
    </source>
</reference>
<dbReference type="InterPro" id="IPR004089">
    <property type="entry name" value="MCPsignal_dom"/>
</dbReference>
<name>A0A1Y0IKY5_9BACL</name>
<organism evidence="6 7">
    <name type="scientific">Tumebacillus avium</name>
    <dbReference type="NCBI Taxonomy" id="1903704"/>
    <lineage>
        <taxon>Bacteria</taxon>
        <taxon>Bacillati</taxon>
        <taxon>Bacillota</taxon>
        <taxon>Bacilli</taxon>
        <taxon>Bacillales</taxon>
        <taxon>Alicyclobacillaceae</taxon>
        <taxon>Tumebacillus</taxon>
    </lineage>
</organism>
<dbReference type="PANTHER" id="PTHR32089">
    <property type="entry name" value="METHYL-ACCEPTING CHEMOTAXIS PROTEIN MCPB"/>
    <property type="match status" value="1"/>
</dbReference>
<dbReference type="SMART" id="SM00283">
    <property type="entry name" value="MA"/>
    <property type="match status" value="1"/>
</dbReference>
<gene>
    <name evidence="6" type="ORF">CBW65_02800</name>
</gene>
<dbReference type="GO" id="GO:0016020">
    <property type="term" value="C:membrane"/>
    <property type="evidence" value="ECO:0007669"/>
    <property type="project" value="InterPro"/>
</dbReference>
<keyword evidence="1 2" id="KW-0807">Transducer</keyword>
<accession>A0A1Y0IKY5</accession>
<dbReference type="EMBL" id="CP021434">
    <property type="protein sequence ID" value="ARU60103.1"/>
    <property type="molecule type" value="Genomic_DNA"/>
</dbReference>
<dbReference type="PANTHER" id="PTHR32089:SF112">
    <property type="entry name" value="LYSOZYME-LIKE PROTEIN-RELATED"/>
    <property type="match status" value="1"/>
</dbReference>
<dbReference type="PROSITE" id="PS50111">
    <property type="entry name" value="CHEMOTAXIS_TRANSDUC_2"/>
    <property type="match status" value="1"/>
</dbReference>
<dbReference type="Pfam" id="PF00015">
    <property type="entry name" value="MCPsignal"/>
    <property type="match status" value="1"/>
</dbReference>
<evidence type="ECO:0000313" key="6">
    <source>
        <dbReference type="EMBL" id="ARU60103.1"/>
    </source>
</evidence>
<dbReference type="Proteomes" id="UP000195437">
    <property type="component" value="Chromosome"/>
</dbReference>
<evidence type="ECO:0000256" key="2">
    <source>
        <dbReference type="PROSITE-ProRule" id="PRU00284"/>
    </source>
</evidence>
<keyword evidence="7" id="KW-1185">Reference proteome</keyword>
<proteinExistence type="predicted"/>
<dbReference type="SUPFAM" id="SSF58104">
    <property type="entry name" value="Methyl-accepting chemotaxis protein (MCP) signaling domain"/>
    <property type="match status" value="1"/>
</dbReference>
<keyword evidence="3" id="KW-0175">Coiled coil</keyword>
<feature type="coiled-coil region" evidence="3">
    <location>
        <begin position="265"/>
        <end position="327"/>
    </location>
</feature>
<sequence>MFNWWSKHTKPIQPIQPEEESPLQGTLEAVAQITRHVETAVTAIEMAGEEISTQAQVNAQGAEEISVQMQDAVEEVDRAAEQSQVVREQLGTVQSSVTRREEQAQGIVRRIEEGTERIQELMEEMQKIDVLARESERGVLAFREQLQNIHTFSATIQDIANQTQLLSLNATIEAAHAGEAGRTFGVVAQSVRDLSMQAQESVKQTALLLGQILDGSQKLMRQFSEQRREIEKSAESSAVIAEIIQGIADSARDLMAEDRQIHKSADEVEQEYDRLLASVQKLRDLSQGIEGQVQNSRYTSEMQLMSIMELESSLDVLRDVSETLEQRLTEVGIDPKNAQWVRPFQAF</sequence>